<organism evidence="4 5">
    <name type="scientific">Candidatus Woesebacteria bacterium RIFCSPHIGHO2_01_FULL_37_10</name>
    <dbReference type="NCBI Taxonomy" id="1802489"/>
    <lineage>
        <taxon>Bacteria</taxon>
        <taxon>Candidatus Woeseibacteriota</taxon>
    </lineage>
</organism>
<accession>A0A1F7XUF4</accession>
<comment type="caution">
    <text evidence="4">The sequence shown here is derived from an EMBL/GenBank/DDBJ whole genome shotgun (WGS) entry which is preliminary data.</text>
</comment>
<evidence type="ECO:0000259" key="2">
    <source>
        <dbReference type="Pfam" id="PF02481"/>
    </source>
</evidence>
<dbReference type="InterPro" id="IPR057666">
    <property type="entry name" value="DrpA_SLOG"/>
</dbReference>
<dbReference type="Proteomes" id="UP000178446">
    <property type="component" value="Unassembled WGS sequence"/>
</dbReference>
<sequence length="362" mass="39248">MLDSKLKYLVALTAFPDFGPKRTELLIKYFGSPKKAWEADPEELLKIGLKNDMVLKFGRFRKNFAIVDYFGRLDKLGIRVLAKDDKEYPLNLTELDDAPLVLYIRGKLKVSDVNAIAIVGARKMTSYGREVAYKFASDLAGLGITIVSGLALGIDAVAHKGALEAGGRCIAVIASALDNITPSSNYHLAVEIVKRGGAVISEAPLGTEVFRSSFPIRNRIVSGLSKAVIVVEGARKSGTLLTASHAADQGRSVFAIPGQITSPMSEAPLYLIQNGAKMAISVNDILEELNLQLKVDRAEVERLMPKTQEEAKLLEIISNEPMHLDNIGRITGLNVSDISARLTVMELKGLVKNIGGGVYKKT</sequence>
<evidence type="ECO:0000256" key="1">
    <source>
        <dbReference type="ARBA" id="ARBA00006525"/>
    </source>
</evidence>
<dbReference type="AlphaFoldDB" id="A0A1F7XUF4"/>
<dbReference type="InterPro" id="IPR036388">
    <property type="entry name" value="WH-like_DNA-bd_sf"/>
</dbReference>
<dbReference type="Pfam" id="PF02481">
    <property type="entry name" value="DNA_processg_A"/>
    <property type="match status" value="1"/>
</dbReference>
<dbReference type="GO" id="GO:0009294">
    <property type="term" value="P:DNA-mediated transformation"/>
    <property type="evidence" value="ECO:0007669"/>
    <property type="project" value="InterPro"/>
</dbReference>
<comment type="similarity">
    <text evidence="1">Belongs to the DprA/Smf family.</text>
</comment>
<dbReference type="Gene3D" id="3.40.50.450">
    <property type="match status" value="1"/>
</dbReference>
<dbReference type="Pfam" id="PF17782">
    <property type="entry name" value="WHD_DprA"/>
    <property type="match status" value="1"/>
</dbReference>
<dbReference type="PANTHER" id="PTHR43022:SF1">
    <property type="entry name" value="PROTEIN SMF"/>
    <property type="match status" value="1"/>
</dbReference>
<feature type="domain" description="Smf/DprA SLOG" evidence="2">
    <location>
        <begin position="80"/>
        <end position="289"/>
    </location>
</feature>
<evidence type="ECO:0000259" key="3">
    <source>
        <dbReference type="Pfam" id="PF17782"/>
    </source>
</evidence>
<name>A0A1F7XUF4_9BACT</name>
<dbReference type="SUPFAM" id="SSF102405">
    <property type="entry name" value="MCP/YpsA-like"/>
    <property type="match status" value="1"/>
</dbReference>
<dbReference type="EMBL" id="MGGB01000061">
    <property type="protein sequence ID" value="OGM18008.1"/>
    <property type="molecule type" value="Genomic_DNA"/>
</dbReference>
<dbReference type="Gene3D" id="1.10.10.10">
    <property type="entry name" value="Winged helix-like DNA-binding domain superfamily/Winged helix DNA-binding domain"/>
    <property type="match status" value="1"/>
</dbReference>
<dbReference type="InterPro" id="IPR041614">
    <property type="entry name" value="DprA_WH"/>
</dbReference>
<dbReference type="NCBIfam" id="TIGR00732">
    <property type="entry name" value="dprA"/>
    <property type="match status" value="1"/>
</dbReference>
<dbReference type="InterPro" id="IPR003488">
    <property type="entry name" value="DprA"/>
</dbReference>
<gene>
    <name evidence="4" type="ORF">A2685_00915</name>
</gene>
<protein>
    <submittedName>
        <fullName evidence="4">DNA protecting protein DprA</fullName>
    </submittedName>
</protein>
<feature type="domain" description="DprA winged helix" evidence="3">
    <location>
        <begin position="304"/>
        <end position="357"/>
    </location>
</feature>
<dbReference type="InterPro" id="IPR010994">
    <property type="entry name" value="RuvA_2-like"/>
</dbReference>
<evidence type="ECO:0000313" key="5">
    <source>
        <dbReference type="Proteomes" id="UP000178446"/>
    </source>
</evidence>
<reference evidence="4 5" key="1">
    <citation type="journal article" date="2016" name="Nat. Commun.">
        <title>Thousands of microbial genomes shed light on interconnected biogeochemical processes in an aquifer system.</title>
        <authorList>
            <person name="Anantharaman K."/>
            <person name="Brown C.T."/>
            <person name="Hug L.A."/>
            <person name="Sharon I."/>
            <person name="Castelle C.J."/>
            <person name="Probst A.J."/>
            <person name="Thomas B.C."/>
            <person name="Singh A."/>
            <person name="Wilkins M.J."/>
            <person name="Karaoz U."/>
            <person name="Brodie E.L."/>
            <person name="Williams K.H."/>
            <person name="Hubbard S.S."/>
            <person name="Banfield J.F."/>
        </authorList>
    </citation>
    <scope>NUCLEOTIDE SEQUENCE [LARGE SCALE GENOMIC DNA]</scope>
</reference>
<proteinExistence type="inferred from homology"/>
<dbReference type="PANTHER" id="PTHR43022">
    <property type="entry name" value="PROTEIN SMF"/>
    <property type="match status" value="1"/>
</dbReference>
<evidence type="ECO:0000313" key="4">
    <source>
        <dbReference type="EMBL" id="OGM18008.1"/>
    </source>
</evidence>
<dbReference type="SUPFAM" id="SSF47781">
    <property type="entry name" value="RuvA domain 2-like"/>
    <property type="match status" value="1"/>
</dbReference>